<name>X1DZS0_9ZZZZ</name>
<protein>
    <recommendedName>
        <fullName evidence="1">AB hydrolase-1 domain-containing protein</fullName>
    </recommendedName>
</protein>
<reference evidence="2" key="1">
    <citation type="journal article" date="2014" name="Front. Microbiol.">
        <title>High frequency of phylogenetically diverse reductive dehalogenase-homologous genes in deep subseafloor sedimentary metagenomes.</title>
        <authorList>
            <person name="Kawai M."/>
            <person name="Futagami T."/>
            <person name="Toyoda A."/>
            <person name="Takaki Y."/>
            <person name="Nishi S."/>
            <person name="Hori S."/>
            <person name="Arai W."/>
            <person name="Tsubouchi T."/>
            <person name="Morono Y."/>
            <person name="Uchiyama I."/>
            <person name="Ito T."/>
            <person name="Fujiyama A."/>
            <person name="Inagaki F."/>
            <person name="Takami H."/>
        </authorList>
    </citation>
    <scope>NUCLEOTIDE SEQUENCE</scope>
    <source>
        <strain evidence="2">Expedition CK06-06</strain>
    </source>
</reference>
<dbReference type="SUPFAM" id="SSF53474">
    <property type="entry name" value="alpha/beta-Hydrolases"/>
    <property type="match status" value="1"/>
</dbReference>
<dbReference type="PANTHER" id="PTHR45763:SF46">
    <property type="entry name" value="AB HYDROLASE-1 DOMAIN-CONTAINING PROTEIN"/>
    <property type="match status" value="1"/>
</dbReference>
<dbReference type="InterPro" id="IPR029058">
    <property type="entry name" value="AB_hydrolase_fold"/>
</dbReference>
<organism evidence="2">
    <name type="scientific">marine sediment metagenome</name>
    <dbReference type="NCBI Taxonomy" id="412755"/>
    <lineage>
        <taxon>unclassified sequences</taxon>
        <taxon>metagenomes</taxon>
        <taxon>ecological metagenomes</taxon>
    </lineage>
</organism>
<dbReference type="AlphaFoldDB" id="X1DZS0"/>
<dbReference type="Pfam" id="PF00561">
    <property type="entry name" value="Abhydrolase_1"/>
    <property type="match status" value="1"/>
</dbReference>
<feature type="non-terminal residue" evidence="2">
    <location>
        <position position="231"/>
    </location>
</feature>
<evidence type="ECO:0000259" key="1">
    <source>
        <dbReference type="Pfam" id="PF00561"/>
    </source>
</evidence>
<comment type="caution">
    <text evidence="2">The sequence shown here is derived from an EMBL/GenBank/DDBJ whole genome shotgun (WGS) entry which is preliminary data.</text>
</comment>
<gene>
    <name evidence="2" type="ORF">S01H4_39753</name>
</gene>
<dbReference type="Gene3D" id="3.40.50.1820">
    <property type="entry name" value="alpha/beta hydrolase"/>
    <property type="match status" value="1"/>
</dbReference>
<evidence type="ECO:0000313" key="2">
    <source>
        <dbReference type="EMBL" id="GAH01908.1"/>
    </source>
</evidence>
<proteinExistence type="predicted"/>
<dbReference type="EMBL" id="BART01021574">
    <property type="protein sequence ID" value="GAH01908.1"/>
    <property type="molecule type" value="Genomic_DNA"/>
</dbReference>
<accession>X1DZS0</accession>
<sequence>MAISDNIDLTIKLKDGRKLGYIDLGNKDANSVIFHFHGFPGSRLEAMLLADRAIKKNIRLISLDRPGMGFSDFKKSRTLLDWPDDVVEVADALGIDKFAVEGISGGGPYAAACAYKIPERLTSCGIISGVASKDLEIDKKMKLFSIIRLFPWLFKLIIWIKSRGMKDLEKAEKNMKKALIKFPEADRRVLNDPQILSKFIKESAEAFRQGSKGAYQEGKIYAKSWGFNLED</sequence>
<dbReference type="InterPro" id="IPR000073">
    <property type="entry name" value="AB_hydrolase_1"/>
</dbReference>
<dbReference type="PANTHER" id="PTHR45763">
    <property type="entry name" value="HYDROLASE, ALPHA/BETA FOLD FAMILY PROTEIN, EXPRESSED-RELATED"/>
    <property type="match status" value="1"/>
</dbReference>
<feature type="domain" description="AB hydrolase-1" evidence="1">
    <location>
        <begin position="35"/>
        <end position="131"/>
    </location>
</feature>